<dbReference type="AlphaFoldDB" id="A0A8D8H4I3"/>
<keyword evidence="2" id="KW-0812">Transmembrane</keyword>
<name>A0A8D8H4I3_CULPI</name>
<reference evidence="3" key="1">
    <citation type="submission" date="2021-05" db="EMBL/GenBank/DDBJ databases">
        <authorList>
            <person name="Alioto T."/>
            <person name="Alioto T."/>
            <person name="Gomez Garrido J."/>
        </authorList>
    </citation>
    <scope>NUCLEOTIDE SEQUENCE</scope>
</reference>
<sequence>MWMPIRGRRRVGQLPVTFLVVVLRGRRTRRFSRRRTVLVPVTVLFPLPIAILAPIAVFILVPLAVLPVHALLTTAAASTNSASSACASSPRPATPDERMFAFPRSAANSPRTHWQTGPDSTA</sequence>
<protein>
    <submittedName>
        <fullName evidence="3">(northern house mosquito) hypothetical protein</fullName>
    </submittedName>
</protein>
<keyword evidence="2" id="KW-1133">Transmembrane helix</keyword>
<evidence type="ECO:0000256" key="1">
    <source>
        <dbReference type="SAM" id="MobiDB-lite"/>
    </source>
</evidence>
<proteinExistence type="predicted"/>
<evidence type="ECO:0000256" key="2">
    <source>
        <dbReference type="SAM" id="Phobius"/>
    </source>
</evidence>
<accession>A0A8D8H4I3</accession>
<dbReference type="EMBL" id="HBUE01301977">
    <property type="protein sequence ID" value="CAG6579419.1"/>
    <property type="molecule type" value="Transcribed_RNA"/>
</dbReference>
<evidence type="ECO:0000313" key="3">
    <source>
        <dbReference type="EMBL" id="CAG6527697.1"/>
    </source>
</evidence>
<feature type="compositionally biased region" description="Low complexity" evidence="1">
    <location>
        <begin position="78"/>
        <end position="91"/>
    </location>
</feature>
<dbReference type="EMBL" id="HBUE01195979">
    <property type="protein sequence ID" value="CAG6527697.1"/>
    <property type="molecule type" value="Transcribed_RNA"/>
</dbReference>
<organism evidence="3">
    <name type="scientific">Culex pipiens</name>
    <name type="common">House mosquito</name>
    <dbReference type="NCBI Taxonomy" id="7175"/>
    <lineage>
        <taxon>Eukaryota</taxon>
        <taxon>Metazoa</taxon>
        <taxon>Ecdysozoa</taxon>
        <taxon>Arthropoda</taxon>
        <taxon>Hexapoda</taxon>
        <taxon>Insecta</taxon>
        <taxon>Pterygota</taxon>
        <taxon>Neoptera</taxon>
        <taxon>Endopterygota</taxon>
        <taxon>Diptera</taxon>
        <taxon>Nematocera</taxon>
        <taxon>Culicoidea</taxon>
        <taxon>Culicidae</taxon>
        <taxon>Culicinae</taxon>
        <taxon>Culicini</taxon>
        <taxon>Culex</taxon>
        <taxon>Culex</taxon>
    </lineage>
</organism>
<feature type="region of interest" description="Disordered" evidence="1">
    <location>
        <begin position="78"/>
        <end position="122"/>
    </location>
</feature>
<feature type="transmembrane region" description="Helical" evidence="2">
    <location>
        <begin position="37"/>
        <end position="61"/>
    </location>
</feature>
<feature type="compositionally biased region" description="Polar residues" evidence="1">
    <location>
        <begin position="106"/>
        <end position="122"/>
    </location>
</feature>
<keyword evidence="2" id="KW-0472">Membrane</keyword>